<keyword evidence="2" id="KW-0812">Transmembrane</keyword>
<dbReference type="EMBL" id="CAJZBQ010000018">
    <property type="protein sequence ID" value="CAG9317532.1"/>
    <property type="molecule type" value="Genomic_DNA"/>
</dbReference>
<evidence type="ECO:0000313" key="4">
    <source>
        <dbReference type="EMBL" id="CAG9317532.1"/>
    </source>
</evidence>
<feature type="transmembrane region" description="Helical" evidence="2">
    <location>
        <begin position="349"/>
        <end position="367"/>
    </location>
</feature>
<evidence type="ECO:0000256" key="3">
    <source>
        <dbReference type="SAM" id="SignalP"/>
    </source>
</evidence>
<keyword evidence="3" id="KW-0732">Signal</keyword>
<feature type="transmembrane region" description="Helical" evidence="2">
    <location>
        <begin position="236"/>
        <end position="259"/>
    </location>
</feature>
<feature type="chain" id="PRO_5043515900" description="EF-hand domain-containing protein" evidence="3">
    <location>
        <begin position="17"/>
        <end position="765"/>
    </location>
</feature>
<dbReference type="SUPFAM" id="SSF47473">
    <property type="entry name" value="EF-hand"/>
    <property type="match status" value="1"/>
</dbReference>
<gene>
    <name evidence="4" type="ORF">BSTOLATCC_MIC18778</name>
</gene>
<name>A0AAU9J0R5_9CILI</name>
<sequence>MKKFIFLLLVLGSTFGNDTSGSILDQMDSSTSDAEYEEKLDNLEATETLGSSSEASLVDTSQSADDASNGLISELLEMGVTNTEMSSENVDLQSEYDLLQEQLADAIGKANTYRIDKEIKSNILNREISSLDSYNHQLRQEEIGRSEEVSEASDDDDDELDELEVSGTMIFVIGLGFLFLLLHGARLVVGYNIDNFLSPALYTLFVDISILLVICTLTALASYFEIFDDDYLDYEIIIAGIAIFTFFWLVLGLWFIIAAQSFSTTWIRHEKACQDMRALTQIFQDAQIDMDGSAAKRMNSIMRSFHYAIMRQLFICPTYLPPVTESYLRTDFDLSEYLSRSLASLLEEIFQLTWFGYSLIVIGILIWRVIVTGDDQAEFLALWAIPAVIILICLMILIKLRSIYYKLVPEPTDQIILNLPRDNFGRSPEMNEDIIPKPQYLRGHIYPKDREINFVNCCFIKLHPLKLTFSYIFAGSFPNRHELLFWFDRYGVPFIIGVLQAISIILTLWITVIILYYAPVLQDNWDSLGILLIGAAIIVYLFMACYLVPEAIRYLTLASKIEMKKDRKIIEEVILHEKVEKAKMVVRVYRQFKMIYRERVEEAKGQLDDNIRRFSNEIFFLIADPDTKTVSISQLEDLLSLCGVRLNEDELRLFAKECAPDNTNEIKLSGFQQAIAVLLASAVLKPQIVVRAVLTQYFKSDKGEVVKDITLEELKQFFTDFGWHFTDEDVEDFLWEARFLLEDVGSANIVEIAGFIRNNVESFPK</sequence>
<dbReference type="AlphaFoldDB" id="A0AAU9J0R5"/>
<comment type="caution">
    <text evidence="4">The sequence shown here is derived from an EMBL/GenBank/DDBJ whole genome shotgun (WGS) entry which is preliminary data.</text>
</comment>
<feature type="transmembrane region" description="Helical" evidence="2">
    <location>
        <begin position="201"/>
        <end position="224"/>
    </location>
</feature>
<accession>A0AAU9J0R5</accession>
<feature type="transmembrane region" description="Helical" evidence="2">
    <location>
        <begin position="490"/>
        <end position="518"/>
    </location>
</feature>
<evidence type="ECO:0000256" key="2">
    <source>
        <dbReference type="SAM" id="Phobius"/>
    </source>
</evidence>
<evidence type="ECO:0008006" key="6">
    <source>
        <dbReference type="Google" id="ProtNLM"/>
    </source>
</evidence>
<feature type="transmembrane region" description="Helical" evidence="2">
    <location>
        <begin position="379"/>
        <end position="398"/>
    </location>
</feature>
<organism evidence="4 5">
    <name type="scientific">Blepharisma stoltei</name>
    <dbReference type="NCBI Taxonomy" id="1481888"/>
    <lineage>
        <taxon>Eukaryota</taxon>
        <taxon>Sar</taxon>
        <taxon>Alveolata</taxon>
        <taxon>Ciliophora</taxon>
        <taxon>Postciliodesmatophora</taxon>
        <taxon>Heterotrichea</taxon>
        <taxon>Heterotrichida</taxon>
        <taxon>Blepharismidae</taxon>
        <taxon>Blepharisma</taxon>
    </lineage>
</organism>
<keyword evidence="2" id="KW-0472">Membrane</keyword>
<feature type="transmembrane region" description="Helical" evidence="2">
    <location>
        <begin position="169"/>
        <end position="189"/>
    </location>
</feature>
<dbReference type="Proteomes" id="UP001162131">
    <property type="component" value="Unassembled WGS sequence"/>
</dbReference>
<dbReference type="Gene3D" id="1.10.238.10">
    <property type="entry name" value="EF-hand"/>
    <property type="match status" value="1"/>
</dbReference>
<proteinExistence type="predicted"/>
<dbReference type="InterPro" id="IPR011992">
    <property type="entry name" value="EF-hand-dom_pair"/>
</dbReference>
<keyword evidence="1" id="KW-0175">Coiled coil</keyword>
<feature type="coiled-coil region" evidence="1">
    <location>
        <begin position="82"/>
        <end position="109"/>
    </location>
</feature>
<keyword evidence="2" id="KW-1133">Transmembrane helix</keyword>
<feature type="transmembrane region" description="Helical" evidence="2">
    <location>
        <begin position="530"/>
        <end position="555"/>
    </location>
</feature>
<evidence type="ECO:0000313" key="5">
    <source>
        <dbReference type="Proteomes" id="UP001162131"/>
    </source>
</evidence>
<keyword evidence="5" id="KW-1185">Reference proteome</keyword>
<evidence type="ECO:0000256" key="1">
    <source>
        <dbReference type="SAM" id="Coils"/>
    </source>
</evidence>
<feature type="signal peptide" evidence="3">
    <location>
        <begin position="1"/>
        <end position="16"/>
    </location>
</feature>
<protein>
    <recommendedName>
        <fullName evidence="6">EF-hand domain-containing protein</fullName>
    </recommendedName>
</protein>
<reference evidence="4" key="1">
    <citation type="submission" date="2021-09" db="EMBL/GenBank/DDBJ databases">
        <authorList>
            <consortium name="AG Swart"/>
            <person name="Singh M."/>
            <person name="Singh A."/>
            <person name="Seah K."/>
            <person name="Emmerich C."/>
        </authorList>
    </citation>
    <scope>NUCLEOTIDE SEQUENCE</scope>
    <source>
        <strain evidence="4">ATCC30299</strain>
    </source>
</reference>